<protein>
    <submittedName>
        <fullName evidence="1">Uncharacterized protein</fullName>
    </submittedName>
</protein>
<reference evidence="1 2" key="1">
    <citation type="journal article" date="2018" name="Sci. Rep.">
        <title>Genomic signatures of local adaptation to the degree of environmental predictability in rotifers.</title>
        <authorList>
            <person name="Franch-Gras L."/>
            <person name="Hahn C."/>
            <person name="Garcia-Roger E.M."/>
            <person name="Carmona M.J."/>
            <person name="Serra M."/>
            <person name="Gomez A."/>
        </authorList>
    </citation>
    <scope>NUCLEOTIDE SEQUENCE [LARGE SCALE GENOMIC DNA]</scope>
    <source>
        <strain evidence="1">HYR1</strain>
    </source>
</reference>
<evidence type="ECO:0000313" key="2">
    <source>
        <dbReference type="Proteomes" id="UP000276133"/>
    </source>
</evidence>
<dbReference type="EMBL" id="REGN01009023">
    <property type="protein sequence ID" value="RNA02161.1"/>
    <property type="molecule type" value="Genomic_DNA"/>
</dbReference>
<proteinExistence type="predicted"/>
<dbReference type="Proteomes" id="UP000276133">
    <property type="component" value="Unassembled WGS sequence"/>
</dbReference>
<gene>
    <name evidence="1" type="ORF">BpHYR1_003409</name>
</gene>
<evidence type="ECO:0000313" key="1">
    <source>
        <dbReference type="EMBL" id="RNA02161.1"/>
    </source>
</evidence>
<sequence length="13" mass="1668">MLNFYFMAFRLSQ</sequence>
<keyword evidence="2" id="KW-1185">Reference proteome</keyword>
<comment type="caution">
    <text evidence="1">The sequence shown here is derived from an EMBL/GenBank/DDBJ whole genome shotgun (WGS) entry which is preliminary data.</text>
</comment>
<accession>A0A3M7PTU4</accession>
<name>A0A3M7PTU4_BRAPC</name>
<organism evidence="1 2">
    <name type="scientific">Brachionus plicatilis</name>
    <name type="common">Marine rotifer</name>
    <name type="synonym">Brachionus muelleri</name>
    <dbReference type="NCBI Taxonomy" id="10195"/>
    <lineage>
        <taxon>Eukaryota</taxon>
        <taxon>Metazoa</taxon>
        <taxon>Spiralia</taxon>
        <taxon>Gnathifera</taxon>
        <taxon>Rotifera</taxon>
        <taxon>Eurotatoria</taxon>
        <taxon>Monogononta</taxon>
        <taxon>Pseudotrocha</taxon>
        <taxon>Ploima</taxon>
        <taxon>Brachionidae</taxon>
        <taxon>Brachionus</taxon>
    </lineage>
</organism>